<sequence>MKAESEICNSFNAHADEYEQYAKIQYEIGERLFDRLHYLKINPRYILDLGCGTGVFSRRLRQHYPKAEIIGLDLAVAMLKKAKEKQGFRKKWLLINGDMNQLPFPSGLFDLIFANQVIHWANSLPHIFGEMNRIMNPNGCFMFSTLGPDTFFELKNSWSHDGYAHTNEFVDMHDIGDALLHARFLDPVVDMEMLGVRYKSLSQLLKALKAQGVRNVNPGRNRGLTGKRSFEKFKQSMLAFKTEAGHYPLSYEVIYGHAWKGMQYQSHKGTETLIPLSSLRKPAAE</sequence>
<dbReference type="UniPathway" id="UPA00078"/>
<evidence type="ECO:0000256" key="4">
    <source>
        <dbReference type="ARBA" id="ARBA00022603"/>
    </source>
</evidence>
<dbReference type="GO" id="GO:0009102">
    <property type="term" value="P:biotin biosynthetic process"/>
    <property type="evidence" value="ECO:0007669"/>
    <property type="project" value="UniProtKB-UniRule"/>
</dbReference>
<dbReference type="Gene3D" id="3.40.50.150">
    <property type="entry name" value="Vaccinia Virus protein VP39"/>
    <property type="match status" value="1"/>
</dbReference>
<evidence type="ECO:0000256" key="5">
    <source>
        <dbReference type="ARBA" id="ARBA00022679"/>
    </source>
</evidence>
<evidence type="ECO:0000256" key="2">
    <source>
        <dbReference type="ARBA" id="ARBA00004746"/>
    </source>
</evidence>
<comment type="function">
    <text evidence="8">Converts the free carboxyl group of a malonyl-thioester to its methyl ester by transfer of a methyl group from S-adenosyl-L-methionine (SAM). It allows to synthesize pimeloyl-ACP via the fatty acid synthetic pathway.</text>
</comment>
<dbReference type="InterPro" id="IPR013216">
    <property type="entry name" value="Methyltransf_11"/>
</dbReference>
<accession>A0A0W0VKG5</accession>
<evidence type="ECO:0000256" key="8">
    <source>
        <dbReference type="HAMAP-Rule" id="MF_00835"/>
    </source>
</evidence>
<dbReference type="OrthoDB" id="9760689at2"/>
<evidence type="ECO:0000256" key="1">
    <source>
        <dbReference type="ARBA" id="ARBA00000852"/>
    </source>
</evidence>
<evidence type="ECO:0000256" key="3">
    <source>
        <dbReference type="ARBA" id="ARBA00012327"/>
    </source>
</evidence>
<dbReference type="GO" id="GO:0008757">
    <property type="term" value="F:S-adenosylmethionine-dependent methyltransferase activity"/>
    <property type="evidence" value="ECO:0007669"/>
    <property type="project" value="InterPro"/>
</dbReference>
<dbReference type="EC" id="2.1.1.197" evidence="3 8"/>
<dbReference type="CDD" id="cd02440">
    <property type="entry name" value="AdoMet_MTases"/>
    <property type="match status" value="1"/>
</dbReference>
<protein>
    <recommendedName>
        <fullName evidence="3 8">Malonyl-[acyl-carrier protein] O-methyltransferase</fullName>
        <shortName evidence="8">Malonyl-ACP O-methyltransferase</shortName>
        <ecNumber evidence="3 8">2.1.1.197</ecNumber>
    </recommendedName>
    <alternativeName>
        <fullName evidence="8">Biotin synthesis protein BioC</fullName>
    </alternativeName>
</protein>
<comment type="similarity">
    <text evidence="8">Belongs to the methyltransferase superfamily.</text>
</comment>
<dbReference type="GO" id="GO:0032259">
    <property type="term" value="P:methylation"/>
    <property type="evidence" value="ECO:0007669"/>
    <property type="project" value="UniProtKB-KW"/>
</dbReference>
<reference evidence="10 11" key="1">
    <citation type="submission" date="2015-11" db="EMBL/GenBank/DDBJ databases">
        <title>Genomic analysis of 38 Legionella species identifies large and diverse effector repertoires.</title>
        <authorList>
            <person name="Burstein D."/>
            <person name="Amaro F."/>
            <person name="Zusman T."/>
            <person name="Lifshitz Z."/>
            <person name="Cohen O."/>
            <person name="Gilbert J.A."/>
            <person name="Pupko T."/>
            <person name="Shuman H.A."/>
            <person name="Segal G."/>
        </authorList>
    </citation>
    <scope>NUCLEOTIDE SEQUENCE [LARGE SCALE GENOMIC DNA]</scope>
    <source>
        <strain evidence="10 11">ATCC 49505</strain>
    </source>
</reference>
<dbReference type="GO" id="GO:0102130">
    <property type="term" value="F:malonyl-CoA methyltransferase activity"/>
    <property type="evidence" value="ECO:0007669"/>
    <property type="project" value="UniProtKB-EC"/>
</dbReference>
<keyword evidence="6 8" id="KW-0949">S-adenosyl-L-methionine</keyword>
<dbReference type="InterPro" id="IPR050602">
    <property type="entry name" value="Malonyl-ACP_OMT"/>
</dbReference>
<organism evidence="10 11">
    <name type="scientific">Legionella londiniensis</name>
    <dbReference type="NCBI Taxonomy" id="45068"/>
    <lineage>
        <taxon>Bacteria</taxon>
        <taxon>Pseudomonadati</taxon>
        <taxon>Pseudomonadota</taxon>
        <taxon>Gammaproteobacteria</taxon>
        <taxon>Legionellales</taxon>
        <taxon>Legionellaceae</taxon>
        <taxon>Legionella</taxon>
    </lineage>
</organism>
<evidence type="ECO:0000256" key="7">
    <source>
        <dbReference type="ARBA" id="ARBA00022756"/>
    </source>
</evidence>
<dbReference type="STRING" id="45068.Llon_1663"/>
<dbReference type="PANTHER" id="PTHR13090">
    <property type="entry name" value="ARGININE-HYDROXYLASE NDUFAF5, MITOCHONDRIAL"/>
    <property type="match status" value="1"/>
</dbReference>
<keyword evidence="5 8" id="KW-0808">Transferase</keyword>
<comment type="pathway">
    <text evidence="2 8">Cofactor biosynthesis; biotin biosynthesis.</text>
</comment>
<evidence type="ECO:0000313" key="10">
    <source>
        <dbReference type="EMBL" id="KTD20310.1"/>
    </source>
</evidence>
<name>A0A0W0VKG5_9GAMM</name>
<feature type="domain" description="Methyltransferase type 11" evidence="9">
    <location>
        <begin position="47"/>
        <end position="143"/>
    </location>
</feature>
<dbReference type="InterPro" id="IPR011814">
    <property type="entry name" value="BioC"/>
</dbReference>
<dbReference type="NCBIfam" id="TIGR02072">
    <property type="entry name" value="BioC"/>
    <property type="match status" value="1"/>
</dbReference>
<dbReference type="EMBL" id="LNYK01000026">
    <property type="protein sequence ID" value="KTD20310.1"/>
    <property type="molecule type" value="Genomic_DNA"/>
</dbReference>
<dbReference type="AlphaFoldDB" id="A0A0W0VKG5"/>
<dbReference type="HAMAP" id="MF_00835">
    <property type="entry name" value="BioC"/>
    <property type="match status" value="1"/>
</dbReference>
<dbReference type="PATRIC" id="fig|45068.5.peg.1803"/>
<dbReference type="RefSeq" id="WP_058529654.1">
    <property type="nucleotide sequence ID" value="NZ_CAAAHZ010000010.1"/>
</dbReference>
<dbReference type="PANTHER" id="PTHR13090:SF1">
    <property type="entry name" value="ARGININE-HYDROXYLASE NDUFAF5, MITOCHONDRIAL"/>
    <property type="match status" value="1"/>
</dbReference>
<proteinExistence type="inferred from homology"/>
<comment type="catalytic activity">
    <reaction evidence="1 8">
        <text>malonyl-[ACP] + S-adenosyl-L-methionine = malonyl-[ACP] methyl ester + S-adenosyl-L-homocysteine</text>
        <dbReference type="Rhea" id="RHEA:17105"/>
        <dbReference type="Rhea" id="RHEA-COMP:9623"/>
        <dbReference type="Rhea" id="RHEA-COMP:9954"/>
        <dbReference type="ChEBI" id="CHEBI:57856"/>
        <dbReference type="ChEBI" id="CHEBI:59789"/>
        <dbReference type="ChEBI" id="CHEBI:78449"/>
        <dbReference type="ChEBI" id="CHEBI:78845"/>
        <dbReference type="EC" id="2.1.1.197"/>
    </reaction>
</comment>
<keyword evidence="7 8" id="KW-0093">Biotin biosynthesis</keyword>
<evidence type="ECO:0000259" key="9">
    <source>
        <dbReference type="Pfam" id="PF08241"/>
    </source>
</evidence>
<evidence type="ECO:0000256" key="6">
    <source>
        <dbReference type="ARBA" id="ARBA00022691"/>
    </source>
</evidence>
<dbReference type="Proteomes" id="UP000054997">
    <property type="component" value="Unassembled WGS sequence"/>
</dbReference>
<keyword evidence="4 8" id="KW-0489">Methyltransferase</keyword>
<dbReference type="InterPro" id="IPR029063">
    <property type="entry name" value="SAM-dependent_MTases_sf"/>
</dbReference>
<evidence type="ECO:0000313" key="11">
    <source>
        <dbReference type="Proteomes" id="UP000054997"/>
    </source>
</evidence>
<dbReference type="GO" id="GO:0010340">
    <property type="term" value="F:carboxyl-O-methyltransferase activity"/>
    <property type="evidence" value="ECO:0007669"/>
    <property type="project" value="UniProtKB-UniRule"/>
</dbReference>
<gene>
    <name evidence="8 10" type="primary">bioC</name>
    <name evidence="10" type="ORF">Llon_1663</name>
</gene>
<keyword evidence="11" id="KW-1185">Reference proteome</keyword>
<comment type="caution">
    <text evidence="10">The sequence shown here is derived from an EMBL/GenBank/DDBJ whole genome shotgun (WGS) entry which is preliminary data.</text>
</comment>
<dbReference type="Pfam" id="PF08241">
    <property type="entry name" value="Methyltransf_11"/>
    <property type="match status" value="1"/>
</dbReference>
<dbReference type="SUPFAM" id="SSF53335">
    <property type="entry name" value="S-adenosyl-L-methionine-dependent methyltransferases"/>
    <property type="match status" value="1"/>
</dbReference>